<name>A0A420GA02_9SPHI</name>
<evidence type="ECO:0000256" key="5">
    <source>
        <dbReference type="ARBA" id="ARBA00023295"/>
    </source>
</evidence>
<organism evidence="10 11">
    <name type="scientific">Sphingobacterium siyangense</name>
    <dbReference type="NCBI Taxonomy" id="459529"/>
    <lineage>
        <taxon>Bacteria</taxon>
        <taxon>Pseudomonadati</taxon>
        <taxon>Bacteroidota</taxon>
        <taxon>Sphingobacteriia</taxon>
        <taxon>Sphingobacteriales</taxon>
        <taxon>Sphingobacteriaceae</taxon>
        <taxon>Sphingobacterium</taxon>
    </lineage>
</organism>
<evidence type="ECO:0000256" key="6">
    <source>
        <dbReference type="PIRSR" id="PIRSR606710-1"/>
    </source>
</evidence>
<evidence type="ECO:0000256" key="3">
    <source>
        <dbReference type="ARBA" id="ARBA00022801"/>
    </source>
</evidence>
<dbReference type="Gene3D" id="2.60.120.260">
    <property type="entry name" value="Galactose-binding domain-like"/>
    <property type="match status" value="1"/>
</dbReference>
<feature type="active site" description="Proton acceptor" evidence="6">
    <location>
        <position position="44"/>
    </location>
</feature>
<dbReference type="PANTHER" id="PTHR43772:SF2">
    <property type="entry name" value="PUTATIVE (AFU_ORTHOLOGUE AFUA_2G04480)-RELATED"/>
    <property type="match status" value="1"/>
</dbReference>
<feature type="signal peptide" evidence="8">
    <location>
        <begin position="1"/>
        <end position="21"/>
    </location>
</feature>
<dbReference type="InterPro" id="IPR013320">
    <property type="entry name" value="ConA-like_dom_sf"/>
</dbReference>
<feature type="chain" id="PRO_5019157966" description="F5/8 type C domain-containing protein" evidence="8">
    <location>
        <begin position="22"/>
        <end position="1133"/>
    </location>
</feature>
<dbReference type="CDD" id="cd18608">
    <property type="entry name" value="GH43_F5-8_typeC-like"/>
    <property type="match status" value="1"/>
</dbReference>
<feature type="domain" description="F5/8 type C" evidence="9">
    <location>
        <begin position="319"/>
        <end position="463"/>
    </location>
</feature>
<evidence type="ECO:0000313" key="10">
    <source>
        <dbReference type="EMBL" id="RKF41998.1"/>
    </source>
</evidence>
<gene>
    <name evidence="10" type="ORF">BCY89_00380</name>
</gene>
<dbReference type="PROSITE" id="PS50022">
    <property type="entry name" value="FA58C_3"/>
    <property type="match status" value="1"/>
</dbReference>
<dbReference type="InterPro" id="IPR023296">
    <property type="entry name" value="Glyco_hydro_beta-prop_sf"/>
</dbReference>
<keyword evidence="11" id="KW-1185">Reference proteome</keyword>
<dbReference type="Pfam" id="PF13385">
    <property type="entry name" value="Laminin_G_3"/>
    <property type="match status" value="1"/>
</dbReference>
<accession>A0A420GA02</accession>
<dbReference type="PANTHER" id="PTHR43772">
    <property type="entry name" value="ENDO-1,4-BETA-XYLANASE"/>
    <property type="match status" value="1"/>
</dbReference>
<dbReference type="InterPro" id="IPR000421">
    <property type="entry name" value="FA58C"/>
</dbReference>
<dbReference type="RefSeq" id="WP_183043822.1">
    <property type="nucleotide sequence ID" value="NZ_MCAQ01000001.1"/>
</dbReference>
<keyword evidence="4" id="KW-0119">Carbohydrate metabolism</keyword>
<evidence type="ECO:0000259" key="9">
    <source>
        <dbReference type="PROSITE" id="PS50022"/>
    </source>
</evidence>
<protein>
    <recommendedName>
        <fullName evidence="9">F5/8 type C domain-containing protein</fullName>
    </recommendedName>
</protein>
<evidence type="ECO:0000256" key="7">
    <source>
        <dbReference type="PIRSR" id="PIRSR606710-2"/>
    </source>
</evidence>
<comment type="similarity">
    <text evidence="1">Belongs to the glycosyl hydrolase 43 family.</text>
</comment>
<dbReference type="Pfam" id="PF00754">
    <property type="entry name" value="F5_F8_type_C"/>
    <property type="match status" value="1"/>
</dbReference>
<dbReference type="Proteomes" id="UP000286402">
    <property type="component" value="Unassembled WGS sequence"/>
</dbReference>
<keyword evidence="2" id="KW-0624">Polysaccharide degradation</keyword>
<comment type="caution">
    <text evidence="10">The sequence shown here is derived from an EMBL/GenBank/DDBJ whole genome shotgun (WGS) entry which is preliminary data.</text>
</comment>
<dbReference type="Gene3D" id="2.115.10.20">
    <property type="entry name" value="Glycosyl hydrolase domain, family 43"/>
    <property type="match status" value="1"/>
</dbReference>
<dbReference type="Pfam" id="PF04616">
    <property type="entry name" value="Glyco_hydro_43"/>
    <property type="match status" value="1"/>
</dbReference>
<keyword evidence="3" id="KW-0378">Hydrolase</keyword>
<feature type="active site" description="Proton donor" evidence="6">
    <location>
        <position position="206"/>
    </location>
</feature>
<keyword evidence="8" id="KW-0732">Signal</keyword>
<proteinExistence type="inferred from homology"/>
<dbReference type="InterPro" id="IPR006710">
    <property type="entry name" value="Glyco_hydro_43"/>
</dbReference>
<dbReference type="SUPFAM" id="SSF49899">
    <property type="entry name" value="Concanavalin A-like lectins/glucanases"/>
    <property type="match status" value="1"/>
</dbReference>
<dbReference type="EMBL" id="MCAQ01000001">
    <property type="protein sequence ID" value="RKF41998.1"/>
    <property type="molecule type" value="Genomic_DNA"/>
</dbReference>
<dbReference type="SUPFAM" id="SSF49785">
    <property type="entry name" value="Galactose-binding domain-like"/>
    <property type="match status" value="1"/>
</dbReference>
<keyword evidence="2" id="KW-0858">Xylan degradation</keyword>
<evidence type="ECO:0000313" key="11">
    <source>
        <dbReference type="Proteomes" id="UP000286402"/>
    </source>
</evidence>
<keyword evidence="5" id="KW-0326">Glycosidase</keyword>
<dbReference type="InterPro" id="IPR052176">
    <property type="entry name" value="Glycosyl_Hydrlase_43_Enz"/>
</dbReference>
<evidence type="ECO:0000256" key="2">
    <source>
        <dbReference type="ARBA" id="ARBA00022651"/>
    </source>
</evidence>
<dbReference type="GO" id="GO:0045493">
    <property type="term" value="P:xylan catabolic process"/>
    <property type="evidence" value="ECO:0007669"/>
    <property type="project" value="UniProtKB-KW"/>
</dbReference>
<dbReference type="SUPFAM" id="SSF75005">
    <property type="entry name" value="Arabinanase/levansucrase/invertase"/>
    <property type="match status" value="1"/>
</dbReference>
<dbReference type="AlphaFoldDB" id="A0A420GA02"/>
<reference evidence="10 11" key="1">
    <citation type="submission" date="2016-07" db="EMBL/GenBank/DDBJ databases">
        <title>Genome analysis of Sphingobacterium siyangense T12B17.</title>
        <authorList>
            <person name="Xu D."/>
            <person name="Su Y."/>
            <person name="Zheng S."/>
        </authorList>
    </citation>
    <scope>NUCLEOTIDE SEQUENCE [LARGE SCALE GENOMIC DNA]</scope>
    <source>
        <strain evidence="10 11">T12B17</strain>
    </source>
</reference>
<sequence length="1133" mass="127472">MKHHFSFAILVALVMSLTELAAQPLKPYQQPNVLNPLLPGYFADPSIKKIADTYYIYATTDGNGWGAGPSQVWTSRDFKNWTIQPMNWPNTHWYWAPDMTQGYDGRYYLYYSQPVEIFGAVADSPTGPWEPLVAGGKSMIPNYMVPGVITLDGQTFRDDDGRIYLFWGTWGIYPDHGCGVGILNRDMKTFEKTALIPNTVAKDFFEAPYMFKRKGIYYLMYSSGHCEDGTYRVQYVKSKIGPMGPFEYPSANPILITNEDGSIHGPGHHSILEQDNRYFIVYHRHNNPHAGGGFHRQVAMDELFFRPDGDIEPVRPTHAGVPDLLPTVTGPVDLAFGKTVQASSYYNTDFRPAFLVDNNNGTLWRAKNNQGPAWVAIDLGKRLDIQTISIQFEYPTYAYQYRLETSLDGLVWKSFVDRSNNDRWASPIIEHGKAMARYVRLHVLNTQLNGLPRGVWNMKVYAQQLPQQTLWSAAQTMSVKEIALGNLIHIDAANYQEGQQVKGIQNKGLLGGMFSTEHALAVKNYQGKKAFFFDGGTALRSTFAVPQSLAANSSYSIALWVNNPDIARFEQLVAWSSEQQDLSKAIFGYGTDTGRGAITHGSWPDLGYASVPGSNVWHHIVFSFDGYQESIYVDGKLQRKENRMLFVRPGDVFVLGASDVLDQHFSGYVSSLQVYNTSLDEEEVASLANEVPKSDFFALQTDDLNLGKLSTLRNQGTAMDTLVTLDDAEVMVAGNRLALKGKAFENAALTDILRQQQYTLGFDWYDGAAWQHAVFVYDKGKKRFYRNGKAEKRVFSDKLLRINKTSIDLTYPFHFFRAYSGTLTSDEVSAKFSQWKAGLANGLDGYVPQVLSPPRLINADQVFAQVEKKPGMWYLFCSEGESSGWKQQSYHLFKSFELGKSIEVLAKDAFGYVSKPVVEGVSAKRPQLVQPAHDESYSAKDQKIPFWDGYQYSERTDSTQTALSYLNGTWKIQSKNTKWGDADLLAPFVYKELEGDFTLEVKVSDVAGLARKARTSSEAGIMIQRMDSKDAYITNCILTGWNLGNLSRSIGPQIFQEENTGTGLNFSPYLQVQKIGNYFFLRCSGDGMDWKDLPGTPFLRADLNGQRLRVGLYQIAGNNQLGYGEFERLRIWK</sequence>
<dbReference type="InterPro" id="IPR008979">
    <property type="entry name" value="Galactose-bd-like_sf"/>
</dbReference>
<evidence type="ECO:0000256" key="8">
    <source>
        <dbReference type="SAM" id="SignalP"/>
    </source>
</evidence>
<feature type="site" description="Important for catalytic activity, responsible for pKa modulation of the active site Glu and correct orientation of both the proton donor and substrate" evidence="7">
    <location>
        <position position="152"/>
    </location>
</feature>
<dbReference type="Gene3D" id="2.60.120.200">
    <property type="match status" value="1"/>
</dbReference>
<dbReference type="GO" id="GO:0004553">
    <property type="term" value="F:hydrolase activity, hydrolyzing O-glycosyl compounds"/>
    <property type="evidence" value="ECO:0007669"/>
    <property type="project" value="InterPro"/>
</dbReference>
<evidence type="ECO:0000256" key="1">
    <source>
        <dbReference type="ARBA" id="ARBA00009865"/>
    </source>
</evidence>
<evidence type="ECO:0000256" key="4">
    <source>
        <dbReference type="ARBA" id="ARBA00023277"/>
    </source>
</evidence>